<dbReference type="HOGENOM" id="CLU_2420193_0_0_2"/>
<dbReference type="OrthoDB" id="18710at2157"/>
<keyword evidence="2" id="KW-1185">Reference proteome</keyword>
<reference evidence="2" key="1">
    <citation type="submission" date="2010-11" db="EMBL/GenBank/DDBJ databases">
        <title>The complete genome of Desulfurococcus mucosus DSM 2162.</title>
        <authorList>
            <consortium name="US DOE Joint Genome Institute (JGI-PGF)"/>
            <person name="Lucas S."/>
            <person name="Copeland A."/>
            <person name="Lapidus A."/>
            <person name="Bruce D."/>
            <person name="Goodwin L."/>
            <person name="Pitluck S."/>
            <person name="Kyrpides N."/>
            <person name="Mavromatis K."/>
            <person name="Pagani I."/>
            <person name="Ivanova N."/>
            <person name="Ovchinnikova G."/>
            <person name="Chertkov O."/>
            <person name="Held B."/>
            <person name="Brettin T."/>
            <person name="Detter J.C."/>
            <person name="Tapia R."/>
            <person name="Han C."/>
            <person name="Land M."/>
            <person name="Hauser L."/>
            <person name="Markowitz V."/>
            <person name="Cheng J.-F."/>
            <person name="Hugenholtz P."/>
            <person name="Woyke T."/>
            <person name="Wu D."/>
            <person name="Wirth R."/>
            <person name="Bilek Y."/>
            <person name="Hader T."/>
            <person name="Klenk H.-P."/>
            <person name="Eisen J.A."/>
        </authorList>
    </citation>
    <scope>NUCLEOTIDE SEQUENCE [LARGE SCALE GENOMIC DNA]</scope>
    <source>
        <strain evidence="2">ATCC 35584 / DSM 2162 / JCM 9187 / O7/1</strain>
    </source>
</reference>
<dbReference type="eggNOG" id="arCOG08846">
    <property type="taxonomic scope" value="Archaea"/>
</dbReference>
<gene>
    <name evidence="1" type="ordered locus">Desmu_0373</name>
</gene>
<dbReference type="KEGG" id="dmu:Desmu_0373"/>
<dbReference type="AlphaFoldDB" id="E8R866"/>
<evidence type="ECO:0008006" key="3">
    <source>
        <dbReference type="Google" id="ProtNLM"/>
    </source>
</evidence>
<dbReference type="Proteomes" id="UP000001068">
    <property type="component" value="Chromosome"/>
</dbReference>
<protein>
    <recommendedName>
        <fullName evidence="3">DUF2007 domain-containing protein</fullName>
    </recommendedName>
</protein>
<evidence type="ECO:0000313" key="1">
    <source>
        <dbReference type="EMBL" id="ADV64692.1"/>
    </source>
</evidence>
<proteinExistence type="predicted"/>
<organism evidence="1 2">
    <name type="scientific">Desulfurococcus mucosus (strain ATCC 35584 / DSM 2162 / JCM 9187 / O7/1)</name>
    <dbReference type="NCBI Taxonomy" id="765177"/>
    <lineage>
        <taxon>Archaea</taxon>
        <taxon>Thermoproteota</taxon>
        <taxon>Thermoprotei</taxon>
        <taxon>Desulfurococcales</taxon>
        <taxon>Desulfurococcaceae</taxon>
        <taxon>Desulfurococcus</taxon>
    </lineage>
</organism>
<dbReference type="GeneID" id="10153066"/>
<dbReference type="EMBL" id="CP002363">
    <property type="protein sequence ID" value="ADV64692.1"/>
    <property type="molecule type" value="Genomic_DNA"/>
</dbReference>
<evidence type="ECO:0000313" key="2">
    <source>
        <dbReference type="Proteomes" id="UP000001068"/>
    </source>
</evidence>
<name>E8R866_DESM0</name>
<sequence length="89" mass="10064">MIGRITGSTITLQEAMNYWDLRSVLEVLNPLLVEHGYEPVFFFEGTPVLGQGGFSVIIKLSKELAPSDRRLVKRILEANGFKVVEEDQR</sequence>
<accession>E8R866</accession>
<dbReference type="STRING" id="765177.Desmu_0373"/>
<dbReference type="RefSeq" id="WP_013561914.1">
    <property type="nucleotide sequence ID" value="NC_014961.1"/>
</dbReference>
<reference evidence="1 2" key="2">
    <citation type="journal article" date="2011" name="Stand. Genomic Sci.">
        <title>Complete genome sequence of Desulfurococcus mucosus type strain (O7/1).</title>
        <authorList>
            <person name="Wirth R."/>
            <person name="Chertkov O."/>
            <person name="Held B."/>
            <person name="Lapidus A."/>
            <person name="Nolan M."/>
            <person name="Lucas S."/>
            <person name="Hammon N."/>
            <person name="Deshpande S."/>
            <person name="Cheng J.F."/>
            <person name="Tapia R."/>
            <person name="Han C."/>
            <person name="Goodwin L."/>
            <person name="Pitluck S."/>
            <person name="Liolios K."/>
            <person name="Ioanna P."/>
            <person name="Ivanova N."/>
            <person name="Mavromatis K."/>
            <person name="Mikhailova N."/>
            <person name="Pati A."/>
            <person name="Chen A."/>
            <person name="Palaniappan K."/>
            <person name="Land M."/>
            <person name="Hauser L."/>
            <person name="Chang Y.J."/>
            <person name="Jeffries C.D."/>
            <person name="Bilek Y."/>
            <person name="Hader T."/>
            <person name="Rohde M."/>
            <person name="Spring S."/>
            <person name="Sikorski J."/>
            <person name="Goker M."/>
            <person name="Woyke T."/>
            <person name="Bristow J."/>
            <person name="Eisen J.A."/>
            <person name="Markowitz V."/>
            <person name="Hugenholtz P."/>
            <person name="Kyrpides N.C."/>
            <person name="Klenk H.P."/>
        </authorList>
    </citation>
    <scope>NUCLEOTIDE SEQUENCE [LARGE SCALE GENOMIC DNA]</scope>
    <source>
        <strain evidence="2">ATCC 35584 / DSM 2162 / JCM 9187 / O7/1</strain>
    </source>
</reference>